<sequence length="395" mass="43555">MPFTATYRKHTLQFKFEAGTSRGVLTERDTYFIRISDPAQPEKDGVGEASPLKGLSIDDVPGFEDHLADVCGRFSALPASTWDDPHALAGLVGEAYPALRFAFETALLDLRHGGRRVIFPGPFPEGKTAIPINGLIWMGPAAQMRARIEEKLAQGYTCLKMKIGAIDFAAECDLLAAIRDRFPPERITLRVDANGAFSPAEAPGKLETLSRFGLHSIEQPIRAGQAAEMARLCRESPVPVALDEELIGVQRYDDKQALLTRLRPPFIILKPTLLGGFAHCREWIELAQGLGIGWWMTSALESNVGLNAISQFTASLHATLPQGLGTGQLYHNNIPSPLHIRNGHLHYEIKGDRKPERTETGTNGDERPERTETGEKEEGRPEEELDFWRGCGAGW</sequence>
<dbReference type="InterPro" id="IPR029065">
    <property type="entry name" value="Enolase_C-like"/>
</dbReference>
<dbReference type="SUPFAM" id="SSF51604">
    <property type="entry name" value="Enolase C-terminal domain-like"/>
    <property type="match status" value="1"/>
</dbReference>
<dbReference type="Gene3D" id="3.20.20.120">
    <property type="entry name" value="Enolase-like C-terminal domain"/>
    <property type="match status" value="1"/>
</dbReference>
<name>A0A6J4KAW7_9SPHI</name>
<dbReference type="EMBL" id="CADCTQ010000449">
    <property type="protein sequence ID" value="CAA9300967.1"/>
    <property type="molecule type" value="Genomic_DNA"/>
</dbReference>
<dbReference type="GO" id="GO:0046872">
    <property type="term" value="F:metal ion binding"/>
    <property type="evidence" value="ECO:0007669"/>
    <property type="project" value="UniProtKB-KW"/>
</dbReference>
<dbReference type="CDD" id="cd03320">
    <property type="entry name" value="OSBS"/>
    <property type="match status" value="1"/>
</dbReference>
<dbReference type="EC" id="4.2.1.113" evidence="4"/>
<dbReference type="AlphaFoldDB" id="A0A6J4KAW7"/>
<evidence type="ECO:0000259" key="3">
    <source>
        <dbReference type="SMART" id="SM00922"/>
    </source>
</evidence>
<dbReference type="GO" id="GO:0016854">
    <property type="term" value="F:racemase and epimerase activity"/>
    <property type="evidence" value="ECO:0007669"/>
    <property type="project" value="UniProtKB-ARBA"/>
</dbReference>
<proteinExistence type="predicted"/>
<gene>
    <name evidence="4" type="ORF">AVDCRST_MAG56-5417</name>
</gene>
<keyword evidence="4" id="KW-0456">Lyase</keyword>
<dbReference type="Pfam" id="PF13378">
    <property type="entry name" value="MR_MLE_C"/>
    <property type="match status" value="1"/>
</dbReference>
<dbReference type="InterPro" id="IPR029017">
    <property type="entry name" value="Enolase-like_N"/>
</dbReference>
<feature type="compositionally biased region" description="Basic and acidic residues" evidence="2">
    <location>
        <begin position="347"/>
        <end position="379"/>
    </location>
</feature>
<organism evidence="4">
    <name type="scientific">uncultured Cytophagales bacterium</name>
    <dbReference type="NCBI Taxonomy" id="158755"/>
    <lineage>
        <taxon>Bacteria</taxon>
        <taxon>Pseudomonadati</taxon>
        <taxon>Bacteroidota</taxon>
        <taxon>Sphingobacteriia</taxon>
        <taxon>Sphingobacteriales</taxon>
        <taxon>environmental samples</taxon>
    </lineage>
</organism>
<dbReference type="Gene3D" id="3.30.390.10">
    <property type="entry name" value="Enolase-like, N-terminal domain"/>
    <property type="match status" value="1"/>
</dbReference>
<dbReference type="SFLD" id="SFLDF00009">
    <property type="entry name" value="o-succinylbenzoate_synthase"/>
    <property type="match status" value="1"/>
</dbReference>
<dbReference type="SUPFAM" id="SSF54826">
    <property type="entry name" value="Enolase N-terminal domain-like"/>
    <property type="match status" value="1"/>
</dbReference>
<dbReference type="PROSITE" id="PS00909">
    <property type="entry name" value="MR_MLE_2"/>
    <property type="match status" value="1"/>
</dbReference>
<reference evidence="4" key="1">
    <citation type="submission" date="2020-02" db="EMBL/GenBank/DDBJ databases">
        <authorList>
            <person name="Meier V. D."/>
        </authorList>
    </citation>
    <scope>NUCLEOTIDE SEQUENCE</scope>
    <source>
        <strain evidence="4">AVDCRST_MAG56</strain>
    </source>
</reference>
<dbReference type="PANTHER" id="PTHR48073:SF2">
    <property type="entry name" value="O-SUCCINYLBENZOATE SYNTHASE"/>
    <property type="match status" value="1"/>
</dbReference>
<evidence type="ECO:0000256" key="1">
    <source>
        <dbReference type="ARBA" id="ARBA00022723"/>
    </source>
</evidence>
<dbReference type="SFLD" id="SFLDS00001">
    <property type="entry name" value="Enolase"/>
    <property type="match status" value="1"/>
</dbReference>
<dbReference type="SFLD" id="SFLDG00180">
    <property type="entry name" value="muconate_cycloisomerase"/>
    <property type="match status" value="1"/>
</dbReference>
<dbReference type="GO" id="GO:0043748">
    <property type="term" value="F:O-succinylbenzoate synthase activity"/>
    <property type="evidence" value="ECO:0007669"/>
    <property type="project" value="UniProtKB-EC"/>
</dbReference>
<protein>
    <submittedName>
        <fullName evidence="4">O-succinylbenzoate synthase</fullName>
        <ecNumber evidence="4">4.2.1.113</ecNumber>
    </submittedName>
</protein>
<feature type="region of interest" description="Disordered" evidence="2">
    <location>
        <begin position="347"/>
        <end position="395"/>
    </location>
</feature>
<feature type="domain" description="Mandelate racemase/muconate lactonizing enzyme C-terminal" evidence="3">
    <location>
        <begin position="141"/>
        <end position="239"/>
    </location>
</feature>
<dbReference type="PANTHER" id="PTHR48073">
    <property type="entry name" value="O-SUCCINYLBENZOATE SYNTHASE-RELATED"/>
    <property type="match status" value="1"/>
</dbReference>
<dbReference type="InterPro" id="IPR013342">
    <property type="entry name" value="Mandelate_racemase_C"/>
</dbReference>
<keyword evidence="1" id="KW-0479">Metal-binding</keyword>
<dbReference type="GO" id="GO:0009063">
    <property type="term" value="P:amino acid catabolic process"/>
    <property type="evidence" value="ECO:0007669"/>
    <property type="project" value="InterPro"/>
</dbReference>
<evidence type="ECO:0000256" key="2">
    <source>
        <dbReference type="SAM" id="MobiDB-lite"/>
    </source>
</evidence>
<dbReference type="InterPro" id="IPR018110">
    <property type="entry name" value="Mandel_Rmase/mucon_lact_enz_CS"/>
</dbReference>
<accession>A0A6J4KAW7</accession>
<dbReference type="SMART" id="SM00922">
    <property type="entry name" value="MR_MLE"/>
    <property type="match status" value="1"/>
</dbReference>
<evidence type="ECO:0000313" key="4">
    <source>
        <dbReference type="EMBL" id="CAA9300967.1"/>
    </source>
</evidence>
<dbReference type="InterPro" id="IPR036849">
    <property type="entry name" value="Enolase-like_C_sf"/>
</dbReference>